<dbReference type="Pfam" id="PF13715">
    <property type="entry name" value="CarbopepD_reg_2"/>
    <property type="match status" value="1"/>
</dbReference>
<dbReference type="InterPro" id="IPR023996">
    <property type="entry name" value="TonB-dep_OMP_SusC/RagA"/>
</dbReference>
<keyword evidence="11" id="KW-1185">Reference proteome</keyword>
<feature type="domain" description="TonB-dependent receptor plug" evidence="9">
    <location>
        <begin position="122"/>
        <end position="230"/>
    </location>
</feature>
<protein>
    <submittedName>
        <fullName evidence="10">TonB-dependent receptor</fullName>
    </submittedName>
</protein>
<evidence type="ECO:0000256" key="6">
    <source>
        <dbReference type="ARBA" id="ARBA00023237"/>
    </source>
</evidence>
<dbReference type="PROSITE" id="PS52016">
    <property type="entry name" value="TONB_DEPENDENT_REC_3"/>
    <property type="match status" value="1"/>
</dbReference>
<dbReference type="Gene3D" id="2.60.40.1120">
    <property type="entry name" value="Carboxypeptidase-like, regulatory domain"/>
    <property type="match status" value="1"/>
</dbReference>
<feature type="signal peptide" evidence="8">
    <location>
        <begin position="1"/>
        <end position="29"/>
    </location>
</feature>
<keyword evidence="4 7" id="KW-0812">Transmembrane</keyword>
<dbReference type="SUPFAM" id="SSF56935">
    <property type="entry name" value="Porins"/>
    <property type="match status" value="1"/>
</dbReference>
<dbReference type="InterPro" id="IPR037066">
    <property type="entry name" value="Plug_dom_sf"/>
</dbReference>
<evidence type="ECO:0000256" key="1">
    <source>
        <dbReference type="ARBA" id="ARBA00004571"/>
    </source>
</evidence>
<dbReference type="Proteomes" id="UP000297861">
    <property type="component" value="Unassembled WGS sequence"/>
</dbReference>
<evidence type="ECO:0000313" key="10">
    <source>
        <dbReference type="EMBL" id="TFD95353.1"/>
    </source>
</evidence>
<dbReference type="FunFam" id="2.60.40.1120:FF:000003">
    <property type="entry name" value="Outer membrane protein Omp121"/>
    <property type="match status" value="1"/>
</dbReference>
<keyword evidence="5 7" id="KW-0472">Membrane</keyword>
<dbReference type="InterPro" id="IPR023997">
    <property type="entry name" value="TonB-dep_OMP_SusC/RagA_CS"/>
</dbReference>
<dbReference type="FunFam" id="2.170.130.10:FF:000008">
    <property type="entry name" value="SusC/RagA family TonB-linked outer membrane protein"/>
    <property type="match status" value="1"/>
</dbReference>
<dbReference type="EMBL" id="SOML01000008">
    <property type="protein sequence ID" value="TFD95353.1"/>
    <property type="molecule type" value="Genomic_DNA"/>
</dbReference>
<dbReference type="OrthoDB" id="9768177at2"/>
<keyword evidence="2 7" id="KW-0813">Transport</keyword>
<comment type="caution">
    <text evidence="10">The sequence shown here is derived from an EMBL/GenBank/DDBJ whole genome shotgun (WGS) entry which is preliminary data.</text>
</comment>
<dbReference type="InterPro" id="IPR036942">
    <property type="entry name" value="Beta-barrel_TonB_sf"/>
</dbReference>
<sequence length="1043" mass="115202">MKNSRKRKLFEAKSLLTVLFLCLSIVVFAQTKTVKGTVLDERGESIIGASVSVKGTTTGTITDLDGKFTINTKNNDVLTISYVGYIEQSVSVAGQTDLKIILKEDSQVLDEFVVVGYGIQKKSDVTGAMASVTSKELEARPVANAVQAMQGRAAGVDITSNERPGELGKILIRGSRSITAKNDPLYVVDGIPLMSESAIETLNPRDIESIDILKDASATAIYGSRGANGVVLVTTKKGKDGRYTLNYSGTLTVESIHDKSPMMNASDYITWRRWAAYNAGLVTNMGDEPSIESDKTIFSRTAGGDATAWNNIMRGWESGTWNGANVINTDWTDFVTQTAITQEHTLSASGGNEKMQSYMSFGYLNNEGTMKGQSYERYTAKMSVDINPTEWLKMGGSINSTWSDQDYGFSTLGAASSSGPGNIYGAASRIFNYALPYDSEGNIISMPGGDDAIMSVINEWNYSTQQRQVFRALGSFYGQLDLGRLIPVVKGLNYRLNFGPDYRNWREGAYIDSKSVNRAGGKSYARLKNRRDFSWTIDNMLTYNNTFGKHNLGLTLLQTASKWNVEESSMAGYGIPQPQNLWNAFGNIDISDTTNKVSIGSGLTERQLASFMVRMNYGFNDRYLLTVSGRWDGASQLAEGNKWKFFSSAALAWRMDQEDFMKDISWIHQFKLRLGVGSTGNAAVDPYSTLGAIQSIYVPFDNNLPAYTTNEPNYTKNQVGMANKNLGWEMTTQYNLGVDFSFLNGRIGGSVDLYTSRTTDLLLNTKIPTLTGYPNIIANIGETKNKGFDITLNTVNIETKDFSWTTNINAAYSKDEIVELTSGKIDDISNGWFIGKSISVYYDINNAGLWQESDAEEMAKFNANGHKFKAGMVKPVDQNGDYKIDAEDRVILGSKNPLWTLGISNTFSYKGFELSCMMYGRFKYWINSGGEAQLGRYNQRSINYWTPTNTNANYQMPIYSEAGGDAYSSLLGYKKANFLKMRNISLGYTFPKETVKKMGLGNLKAYVQATNPFTIASSVDFLDLDLGGSTYNRGFVFGLDLTF</sequence>
<dbReference type="InterPro" id="IPR039426">
    <property type="entry name" value="TonB-dep_rcpt-like"/>
</dbReference>
<keyword evidence="6 7" id="KW-0998">Cell outer membrane</keyword>
<evidence type="ECO:0000256" key="3">
    <source>
        <dbReference type="ARBA" id="ARBA00022452"/>
    </source>
</evidence>
<reference evidence="10 11" key="1">
    <citation type="submission" date="2019-03" db="EMBL/GenBank/DDBJ databases">
        <title>San Antonio Military Medical Center submission to MRSN (WRAIR), pending publication.</title>
        <authorList>
            <person name="Blyth D.M."/>
            <person name="Mccarthy S.L."/>
            <person name="Schall S.E."/>
            <person name="Stam J.A."/>
            <person name="Ong A.C."/>
            <person name="Mcgann P.T."/>
        </authorList>
    </citation>
    <scope>NUCLEOTIDE SEQUENCE [LARGE SCALE GENOMIC DNA]</scope>
    <source>
        <strain evidence="10 11">MRSN571793</strain>
    </source>
</reference>
<dbReference type="SUPFAM" id="SSF49464">
    <property type="entry name" value="Carboxypeptidase regulatory domain-like"/>
    <property type="match status" value="1"/>
</dbReference>
<name>A0A4Y8KYC7_9BACT</name>
<evidence type="ECO:0000313" key="11">
    <source>
        <dbReference type="Proteomes" id="UP000297861"/>
    </source>
</evidence>
<evidence type="ECO:0000256" key="2">
    <source>
        <dbReference type="ARBA" id="ARBA00022448"/>
    </source>
</evidence>
<evidence type="ECO:0000256" key="7">
    <source>
        <dbReference type="PROSITE-ProRule" id="PRU01360"/>
    </source>
</evidence>
<keyword evidence="8" id="KW-0732">Signal</keyword>
<feature type="chain" id="PRO_5021466209" evidence="8">
    <location>
        <begin position="30"/>
        <end position="1043"/>
    </location>
</feature>
<dbReference type="NCBIfam" id="TIGR04057">
    <property type="entry name" value="SusC_RagA_signa"/>
    <property type="match status" value="1"/>
</dbReference>
<dbReference type="Gene3D" id="2.170.130.10">
    <property type="entry name" value="TonB-dependent receptor, plug domain"/>
    <property type="match status" value="1"/>
</dbReference>
<evidence type="ECO:0000256" key="8">
    <source>
        <dbReference type="SAM" id="SignalP"/>
    </source>
</evidence>
<dbReference type="GO" id="GO:0009279">
    <property type="term" value="C:cell outer membrane"/>
    <property type="evidence" value="ECO:0007669"/>
    <property type="project" value="UniProtKB-SubCell"/>
</dbReference>
<evidence type="ECO:0000256" key="5">
    <source>
        <dbReference type="ARBA" id="ARBA00023136"/>
    </source>
</evidence>
<dbReference type="AlphaFoldDB" id="A0A4Y8KYC7"/>
<accession>A0A4Y8KYC7</accession>
<gene>
    <name evidence="10" type="ORF">E2605_13110</name>
</gene>
<dbReference type="RefSeq" id="WP_134436759.1">
    <property type="nucleotide sequence ID" value="NZ_SOML01000008.1"/>
</dbReference>
<organism evidence="10 11">
    <name type="scientific">Dysgonomonas capnocytophagoides</name>
    <dbReference type="NCBI Taxonomy" id="45254"/>
    <lineage>
        <taxon>Bacteria</taxon>
        <taxon>Pseudomonadati</taxon>
        <taxon>Bacteroidota</taxon>
        <taxon>Bacteroidia</taxon>
        <taxon>Bacteroidales</taxon>
        <taxon>Dysgonomonadaceae</taxon>
        <taxon>Dysgonomonas</taxon>
    </lineage>
</organism>
<evidence type="ECO:0000259" key="9">
    <source>
        <dbReference type="Pfam" id="PF07715"/>
    </source>
</evidence>
<dbReference type="Gene3D" id="2.40.170.20">
    <property type="entry name" value="TonB-dependent receptor, beta-barrel domain"/>
    <property type="match status" value="1"/>
</dbReference>
<dbReference type="InterPro" id="IPR012910">
    <property type="entry name" value="Plug_dom"/>
</dbReference>
<comment type="subcellular location">
    <subcellularLocation>
        <location evidence="1 7">Cell outer membrane</location>
        <topology evidence="1 7">Multi-pass membrane protein</topology>
    </subcellularLocation>
</comment>
<keyword evidence="3 7" id="KW-1134">Transmembrane beta strand</keyword>
<dbReference type="Pfam" id="PF07715">
    <property type="entry name" value="Plug"/>
    <property type="match status" value="1"/>
</dbReference>
<comment type="similarity">
    <text evidence="7">Belongs to the TonB-dependent receptor family.</text>
</comment>
<keyword evidence="10" id="KW-0675">Receptor</keyword>
<dbReference type="NCBIfam" id="TIGR04056">
    <property type="entry name" value="OMP_RagA_SusC"/>
    <property type="match status" value="1"/>
</dbReference>
<dbReference type="InterPro" id="IPR008969">
    <property type="entry name" value="CarboxyPept-like_regulatory"/>
</dbReference>
<proteinExistence type="inferred from homology"/>
<evidence type="ECO:0000256" key="4">
    <source>
        <dbReference type="ARBA" id="ARBA00022692"/>
    </source>
</evidence>